<protein>
    <submittedName>
        <fullName evidence="5">BAG family molecular chaperone regulator 1-like</fullName>
    </submittedName>
</protein>
<feature type="region of interest" description="Disordered" evidence="2">
    <location>
        <begin position="1"/>
        <end position="33"/>
    </location>
</feature>
<dbReference type="PROSITE" id="PS51035">
    <property type="entry name" value="BAG"/>
    <property type="match status" value="1"/>
</dbReference>
<evidence type="ECO:0000313" key="6">
    <source>
        <dbReference type="Proteomes" id="UP000327157"/>
    </source>
</evidence>
<feature type="compositionally biased region" description="Basic residues" evidence="2">
    <location>
        <begin position="1"/>
        <end position="10"/>
    </location>
</feature>
<reference evidence="5 6" key="1">
    <citation type="submission" date="2019-09" db="EMBL/GenBank/DDBJ databases">
        <authorList>
            <person name="Ou C."/>
        </authorList>
    </citation>
    <scope>NUCLEOTIDE SEQUENCE [LARGE SCALE GENOMIC DNA]</scope>
    <source>
        <strain evidence="5">S2</strain>
        <tissue evidence="5">Leaf</tissue>
    </source>
</reference>
<evidence type="ECO:0000313" key="5">
    <source>
        <dbReference type="EMBL" id="KAB2622663.1"/>
    </source>
</evidence>
<dbReference type="GO" id="GO:0051087">
    <property type="term" value="F:protein-folding chaperone binding"/>
    <property type="evidence" value="ECO:0007669"/>
    <property type="project" value="InterPro"/>
</dbReference>
<keyword evidence="6" id="KW-1185">Reference proteome</keyword>
<dbReference type="GO" id="GO:0000774">
    <property type="term" value="F:adenyl-nucleotide exchange factor activity"/>
    <property type="evidence" value="ECO:0007669"/>
    <property type="project" value="TreeGrafter"/>
</dbReference>
<sequence>MEPMKSKKNKMLSSESKRSDDDGRGCPDSAGLEIRPGGMLVQKRTVEMNPSSVSIPTIKIRVRYGSSYHEILISSQASFGELKKMLAEPTKLHHLDQKLIYKKKERDSKEYLDVARVKHGSRIVLVEDILGREKRCLELLRNSNAEKSSKSIAEINLEVDKLAGQVTSLETTASAGGKVSETDVEKLTELLMMKLIKLDGTVADGDLKLQRRVQVTRVQKYIEILDMLKHQNSKSSSNGNKIKLQQQDSSTGHMPKDSKPTQKQSIHWKLENSVRKNPVMQQQQEKNSESVVVTTKWETFD</sequence>
<dbReference type="OrthoDB" id="776628at2759"/>
<reference evidence="5 6" key="3">
    <citation type="submission" date="2019-11" db="EMBL/GenBank/DDBJ databases">
        <title>A de novo genome assembly of a pear dwarfing rootstock.</title>
        <authorList>
            <person name="Wang F."/>
            <person name="Wang J."/>
            <person name="Li S."/>
            <person name="Zhang Y."/>
            <person name="Fang M."/>
            <person name="Ma L."/>
            <person name="Zhao Y."/>
            <person name="Jiang S."/>
        </authorList>
    </citation>
    <scope>NUCLEOTIDE SEQUENCE [LARGE SCALE GENOMIC DNA]</scope>
    <source>
        <strain evidence="5">S2</strain>
        <tissue evidence="5">Leaf</tissue>
    </source>
</reference>
<dbReference type="SMART" id="SM00264">
    <property type="entry name" value="BAG"/>
    <property type="match status" value="1"/>
</dbReference>
<evidence type="ECO:0000256" key="1">
    <source>
        <dbReference type="ARBA" id="ARBA00023186"/>
    </source>
</evidence>
<keyword evidence="1" id="KW-0143">Chaperone</keyword>
<dbReference type="Pfam" id="PF02179">
    <property type="entry name" value="BAG"/>
    <property type="match status" value="1"/>
</dbReference>
<name>A0A5N5H816_9ROSA</name>
<dbReference type="InterPro" id="IPR036533">
    <property type="entry name" value="BAG_dom_sf"/>
</dbReference>
<feature type="domain" description="Ubiquitin-like" evidence="3">
    <location>
        <begin position="56"/>
        <end position="132"/>
    </location>
</feature>
<dbReference type="InterPro" id="IPR003103">
    <property type="entry name" value="BAG_domain"/>
</dbReference>
<dbReference type="Proteomes" id="UP000327157">
    <property type="component" value="Chromosome 4"/>
</dbReference>
<dbReference type="EMBL" id="SMOL01000231">
    <property type="protein sequence ID" value="KAB2622663.1"/>
    <property type="molecule type" value="Genomic_DNA"/>
</dbReference>
<dbReference type="Gene3D" id="1.20.58.120">
    <property type="entry name" value="BAG domain"/>
    <property type="match status" value="1"/>
</dbReference>
<dbReference type="Gene3D" id="3.10.20.90">
    <property type="entry name" value="Phosphatidylinositol 3-kinase Catalytic Subunit, Chain A, domain 1"/>
    <property type="match status" value="1"/>
</dbReference>
<evidence type="ECO:0000259" key="4">
    <source>
        <dbReference type="PROSITE" id="PS51035"/>
    </source>
</evidence>
<evidence type="ECO:0000256" key="2">
    <source>
        <dbReference type="SAM" id="MobiDB-lite"/>
    </source>
</evidence>
<dbReference type="PANTHER" id="PTHR12329:SF36">
    <property type="entry name" value="UBIQUITIN-LIKE DOMAIN-CONTAINING PROTEIN"/>
    <property type="match status" value="1"/>
</dbReference>
<dbReference type="GO" id="GO:0005737">
    <property type="term" value="C:cytoplasm"/>
    <property type="evidence" value="ECO:0007669"/>
    <property type="project" value="TreeGrafter"/>
</dbReference>
<dbReference type="InterPro" id="IPR000626">
    <property type="entry name" value="Ubiquitin-like_dom"/>
</dbReference>
<feature type="compositionally biased region" description="Low complexity" evidence="2">
    <location>
        <begin position="233"/>
        <end position="243"/>
    </location>
</feature>
<evidence type="ECO:0000259" key="3">
    <source>
        <dbReference type="PROSITE" id="PS50053"/>
    </source>
</evidence>
<feature type="compositionally biased region" description="Polar residues" evidence="2">
    <location>
        <begin position="279"/>
        <end position="301"/>
    </location>
</feature>
<organism evidence="5 6">
    <name type="scientific">Pyrus ussuriensis x Pyrus communis</name>
    <dbReference type="NCBI Taxonomy" id="2448454"/>
    <lineage>
        <taxon>Eukaryota</taxon>
        <taxon>Viridiplantae</taxon>
        <taxon>Streptophyta</taxon>
        <taxon>Embryophyta</taxon>
        <taxon>Tracheophyta</taxon>
        <taxon>Spermatophyta</taxon>
        <taxon>Magnoliopsida</taxon>
        <taxon>eudicotyledons</taxon>
        <taxon>Gunneridae</taxon>
        <taxon>Pentapetalae</taxon>
        <taxon>rosids</taxon>
        <taxon>fabids</taxon>
        <taxon>Rosales</taxon>
        <taxon>Rosaceae</taxon>
        <taxon>Amygdaloideae</taxon>
        <taxon>Maleae</taxon>
        <taxon>Pyrus</taxon>
    </lineage>
</organism>
<dbReference type="PROSITE" id="PS50053">
    <property type="entry name" value="UBIQUITIN_2"/>
    <property type="match status" value="1"/>
</dbReference>
<accession>A0A5N5H816</accession>
<dbReference type="SUPFAM" id="SSF63491">
    <property type="entry name" value="BAG domain"/>
    <property type="match status" value="1"/>
</dbReference>
<feature type="region of interest" description="Disordered" evidence="2">
    <location>
        <begin position="232"/>
        <end position="301"/>
    </location>
</feature>
<dbReference type="SUPFAM" id="SSF54236">
    <property type="entry name" value="Ubiquitin-like"/>
    <property type="match status" value="1"/>
</dbReference>
<feature type="domain" description="BAG" evidence="4">
    <location>
        <begin position="151"/>
        <end position="229"/>
    </location>
</feature>
<proteinExistence type="predicted"/>
<gene>
    <name evidence="5" type="ORF">D8674_024845</name>
</gene>
<dbReference type="PANTHER" id="PTHR12329">
    <property type="entry name" value="BCL2-ASSOCIATED ATHANOGENE"/>
    <property type="match status" value="1"/>
</dbReference>
<comment type="caution">
    <text evidence="5">The sequence shown here is derived from an EMBL/GenBank/DDBJ whole genome shotgun (WGS) entry which is preliminary data.</text>
</comment>
<dbReference type="InterPro" id="IPR029071">
    <property type="entry name" value="Ubiquitin-like_domsf"/>
</dbReference>
<feature type="compositionally biased region" description="Basic and acidic residues" evidence="2">
    <location>
        <begin position="15"/>
        <end position="25"/>
    </location>
</feature>
<dbReference type="AlphaFoldDB" id="A0A5N5H816"/>
<dbReference type="GO" id="GO:0050821">
    <property type="term" value="P:protein stabilization"/>
    <property type="evidence" value="ECO:0007669"/>
    <property type="project" value="TreeGrafter"/>
</dbReference>
<reference evidence="6" key="2">
    <citation type="submission" date="2019-10" db="EMBL/GenBank/DDBJ databases">
        <title>A de novo genome assembly of a pear dwarfing rootstock.</title>
        <authorList>
            <person name="Wang F."/>
            <person name="Wang J."/>
            <person name="Li S."/>
            <person name="Zhang Y."/>
            <person name="Fang M."/>
            <person name="Ma L."/>
            <person name="Zhao Y."/>
            <person name="Jiang S."/>
        </authorList>
    </citation>
    <scope>NUCLEOTIDE SEQUENCE [LARGE SCALE GENOMIC DNA]</scope>
</reference>
<dbReference type="InterPro" id="IPR039773">
    <property type="entry name" value="BAG_chaperone_regulator"/>
</dbReference>